<reference evidence="2 3" key="1">
    <citation type="submission" date="2019-03" db="EMBL/GenBank/DDBJ databases">
        <title>Genomic Encyclopedia of Archaeal and Bacterial Type Strains, Phase II (KMG-II): from individual species to whole genera.</title>
        <authorList>
            <person name="Goeker M."/>
        </authorList>
    </citation>
    <scope>NUCLEOTIDE SEQUENCE [LARGE SCALE GENOMIC DNA]</scope>
    <source>
        <strain evidence="2 3">DSM 24323</strain>
    </source>
</reference>
<proteinExistence type="predicted"/>
<name>A0A4R7JAD1_9ACTN</name>
<gene>
    <name evidence="2" type="ORF">CLV29_1511</name>
</gene>
<dbReference type="AlphaFoldDB" id="A0A4R7JAD1"/>
<protein>
    <submittedName>
        <fullName evidence="2">Uncharacterized protein</fullName>
    </submittedName>
</protein>
<evidence type="ECO:0000256" key="1">
    <source>
        <dbReference type="SAM" id="MobiDB-lite"/>
    </source>
</evidence>
<sequence length="108" mass="11350">MLRLFSMLLSVRAVAQRVCDGSGHSSARAVTQRVCDGSGYSSARAVAQRVYDGSPGAMGTEPTDHAAEPRRYRDEPSFSDDRGPLTVGAHASTTYPTRVGLSAAHPGA</sequence>
<feature type="compositionally biased region" description="Basic and acidic residues" evidence="1">
    <location>
        <begin position="62"/>
        <end position="83"/>
    </location>
</feature>
<accession>A0A4R7JAD1</accession>
<keyword evidence="3" id="KW-1185">Reference proteome</keyword>
<dbReference type="EMBL" id="SOAW01000001">
    <property type="protein sequence ID" value="TDT33876.1"/>
    <property type="molecule type" value="Genomic_DNA"/>
</dbReference>
<organism evidence="2 3">
    <name type="scientific">Naumannella halotolerans</name>
    <dbReference type="NCBI Taxonomy" id="993414"/>
    <lineage>
        <taxon>Bacteria</taxon>
        <taxon>Bacillati</taxon>
        <taxon>Actinomycetota</taxon>
        <taxon>Actinomycetes</taxon>
        <taxon>Propionibacteriales</taxon>
        <taxon>Propionibacteriaceae</taxon>
        <taxon>Naumannella</taxon>
    </lineage>
</organism>
<evidence type="ECO:0000313" key="2">
    <source>
        <dbReference type="EMBL" id="TDT33876.1"/>
    </source>
</evidence>
<dbReference type="Proteomes" id="UP000295371">
    <property type="component" value="Unassembled WGS sequence"/>
</dbReference>
<feature type="region of interest" description="Disordered" evidence="1">
    <location>
        <begin position="51"/>
        <end position="108"/>
    </location>
</feature>
<comment type="caution">
    <text evidence="2">The sequence shown here is derived from an EMBL/GenBank/DDBJ whole genome shotgun (WGS) entry which is preliminary data.</text>
</comment>
<evidence type="ECO:0000313" key="3">
    <source>
        <dbReference type="Proteomes" id="UP000295371"/>
    </source>
</evidence>